<comment type="similarity">
    <text evidence="1">Belongs to the bacterial ribosomal protein bS21 family.</text>
</comment>
<evidence type="ECO:0000256" key="2">
    <source>
        <dbReference type="ARBA" id="ARBA00022980"/>
    </source>
</evidence>
<reference evidence="4" key="1">
    <citation type="submission" date="2018-05" db="EMBL/GenBank/DDBJ databases">
        <authorList>
            <person name="Lanie J.A."/>
            <person name="Ng W.-L."/>
            <person name="Kazmierczak K.M."/>
            <person name="Andrzejewski T.M."/>
            <person name="Davidsen T.M."/>
            <person name="Wayne K.J."/>
            <person name="Tettelin H."/>
            <person name="Glass J.I."/>
            <person name="Rusch D."/>
            <person name="Podicherti R."/>
            <person name="Tsui H.-C.T."/>
            <person name="Winkler M.E."/>
        </authorList>
    </citation>
    <scope>NUCLEOTIDE SEQUENCE</scope>
</reference>
<dbReference type="InterPro" id="IPR038380">
    <property type="entry name" value="Ribosomal_bS21_sf"/>
</dbReference>
<dbReference type="InterPro" id="IPR001911">
    <property type="entry name" value="Ribosomal_bS21"/>
</dbReference>
<dbReference type="GO" id="GO:1990904">
    <property type="term" value="C:ribonucleoprotein complex"/>
    <property type="evidence" value="ECO:0007669"/>
    <property type="project" value="UniProtKB-KW"/>
</dbReference>
<dbReference type="Pfam" id="PF01165">
    <property type="entry name" value="Ribosomal_S21"/>
    <property type="match status" value="1"/>
</dbReference>
<dbReference type="NCBIfam" id="TIGR00030">
    <property type="entry name" value="S21p"/>
    <property type="match status" value="1"/>
</dbReference>
<feature type="non-terminal residue" evidence="4">
    <location>
        <position position="1"/>
    </location>
</feature>
<keyword evidence="3" id="KW-0687">Ribonucleoprotein</keyword>
<dbReference type="AlphaFoldDB" id="A0A382Y868"/>
<evidence type="ECO:0000313" key="4">
    <source>
        <dbReference type="EMBL" id="SVD79506.1"/>
    </source>
</evidence>
<dbReference type="Gene3D" id="1.20.5.1150">
    <property type="entry name" value="Ribosomal protein S8"/>
    <property type="match status" value="1"/>
</dbReference>
<dbReference type="EMBL" id="UINC01173746">
    <property type="protein sequence ID" value="SVD79506.1"/>
    <property type="molecule type" value="Genomic_DNA"/>
</dbReference>
<dbReference type="GO" id="GO:0006412">
    <property type="term" value="P:translation"/>
    <property type="evidence" value="ECO:0007669"/>
    <property type="project" value="InterPro"/>
</dbReference>
<accession>A0A382Y868</accession>
<dbReference type="GO" id="GO:0005840">
    <property type="term" value="C:ribosome"/>
    <property type="evidence" value="ECO:0007669"/>
    <property type="project" value="UniProtKB-KW"/>
</dbReference>
<sequence length="59" mass="7243">RKGQSIEKALSIFKRKVKQSGMMLELRERSYYRKKSDLLRERKKKAILRNKYKVLKEKE</sequence>
<protein>
    <recommendedName>
        <fullName evidence="5">30S ribosomal protein S21</fullName>
    </recommendedName>
</protein>
<proteinExistence type="inferred from homology"/>
<dbReference type="GO" id="GO:0003735">
    <property type="term" value="F:structural constituent of ribosome"/>
    <property type="evidence" value="ECO:0007669"/>
    <property type="project" value="InterPro"/>
</dbReference>
<gene>
    <name evidence="4" type="ORF">METZ01_LOCUS432360</name>
</gene>
<evidence type="ECO:0000256" key="1">
    <source>
        <dbReference type="ARBA" id="ARBA00006640"/>
    </source>
</evidence>
<evidence type="ECO:0000256" key="3">
    <source>
        <dbReference type="ARBA" id="ARBA00023274"/>
    </source>
</evidence>
<keyword evidence="2" id="KW-0689">Ribosomal protein</keyword>
<name>A0A382Y868_9ZZZZ</name>
<evidence type="ECO:0008006" key="5">
    <source>
        <dbReference type="Google" id="ProtNLM"/>
    </source>
</evidence>
<organism evidence="4">
    <name type="scientific">marine metagenome</name>
    <dbReference type="NCBI Taxonomy" id="408172"/>
    <lineage>
        <taxon>unclassified sequences</taxon>
        <taxon>metagenomes</taxon>
        <taxon>ecological metagenomes</taxon>
    </lineage>
</organism>